<feature type="binding site" evidence="9">
    <location>
        <position position="129"/>
    </location>
    <ligand>
        <name>anthranilate</name>
        <dbReference type="ChEBI" id="CHEBI:16567"/>
        <label>1</label>
    </ligand>
</feature>
<name>A0A066UF90_9GAMM</name>
<dbReference type="Pfam" id="PF02885">
    <property type="entry name" value="Glycos_trans_3N"/>
    <property type="match status" value="1"/>
</dbReference>
<keyword evidence="2 9" id="KW-0028">Amino-acid biosynthesis</keyword>
<dbReference type="EMBL" id="AOMT01000005">
    <property type="protein sequence ID" value="KDN26081.1"/>
    <property type="molecule type" value="Genomic_DNA"/>
</dbReference>
<comment type="similarity">
    <text evidence="9">Belongs to the anthranilate phosphoribosyltransferase family.</text>
</comment>
<dbReference type="FunFam" id="3.40.1030.10:FF:000002">
    <property type="entry name" value="Anthranilate phosphoribosyltransferase"/>
    <property type="match status" value="1"/>
</dbReference>
<evidence type="ECO:0000256" key="9">
    <source>
        <dbReference type="HAMAP-Rule" id="MF_00211"/>
    </source>
</evidence>
<feature type="binding site" evidence="9">
    <location>
        <position position="244"/>
    </location>
    <ligand>
        <name>Mg(2+)</name>
        <dbReference type="ChEBI" id="CHEBI:18420"/>
        <label>2</label>
    </ligand>
</feature>
<evidence type="ECO:0000259" key="11">
    <source>
        <dbReference type="Pfam" id="PF02885"/>
    </source>
</evidence>
<dbReference type="NCBIfam" id="TIGR01245">
    <property type="entry name" value="trpD"/>
    <property type="match status" value="1"/>
</dbReference>
<dbReference type="HAMAP" id="MF_00211">
    <property type="entry name" value="TrpD"/>
    <property type="match status" value="1"/>
</dbReference>
<comment type="function">
    <text evidence="9">Catalyzes the transfer of the phosphoribosyl group of 5-phosphorylribose-1-pyrophosphate (PRPP) to anthranilate to yield N-(5'-phosphoribosyl)-anthranilate (PRA).</text>
</comment>
<dbReference type="GO" id="GO:0004048">
    <property type="term" value="F:anthranilate phosphoribosyltransferase activity"/>
    <property type="evidence" value="ECO:0007669"/>
    <property type="project" value="UniProtKB-UniRule"/>
</dbReference>
<evidence type="ECO:0000259" key="10">
    <source>
        <dbReference type="Pfam" id="PF00591"/>
    </source>
</evidence>
<comment type="catalytic activity">
    <reaction evidence="7 9">
        <text>N-(5-phospho-beta-D-ribosyl)anthranilate + diphosphate = 5-phospho-alpha-D-ribose 1-diphosphate + anthranilate</text>
        <dbReference type="Rhea" id="RHEA:11768"/>
        <dbReference type="ChEBI" id="CHEBI:16567"/>
        <dbReference type="ChEBI" id="CHEBI:18277"/>
        <dbReference type="ChEBI" id="CHEBI:33019"/>
        <dbReference type="ChEBI" id="CHEBI:58017"/>
        <dbReference type="EC" id="2.4.2.18"/>
    </reaction>
</comment>
<protein>
    <recommendedName>
        <fullName evidence="9">Anthranilate phosphoribosyltransferase</fullName>
        <ecNumber evidence="9">2.4.2.18</ecNumber>
    </recommendedName>
</protein>
<dbReference type="PANTHER" id="PTHR43285:SF2">
    <property type="entry name" value="ANTHRANILATE PHOSPHORIBOSYLTRANSFERASE"/>
    <property type="match status" value="1"/>
</dbReference>
<organism evidence="12 13">
    <name type="scientific">Moraxella bovoculi 237</name>
    <dbReference type="NCBI Taxonomy" id="743974"/>
    <lineage>
        <taxon>Bacteria</taxon>
        <taxon>Pseudomonadati</taxon>
        <taxon>Pseudomonadota</taxon>
        <taxon>Gammaproteobacteria</taxon>
        <taxon>Moraxellales</taxon>
        <taxon>Moraxellaceae</taxon>
        <taxon>Moraxella</taxon>
    </lineage>
</organism>
<dbReference type="eggNOG" id="COG0547">
    <property type="taxonomic scope" value="Bacteria"/>
</dbReference>
<keyword evidence="9" id="KW-0479">Metal-binding</keyword>
<comment type="subunit">
    <text evidence="9">Homodimer.</text>
</comment>
<dbReference type="InterPro" id="IPR005940">
    <property type="entry name" value="Anthranilate_Pribosyl_Tfrase"/>
</dbReference>
<feature type="binding site" evidence="9">
    <location>
        <position position="244"/>
    </location>
    <ligand>
        <name>Mg(2+)</name>
        <dbReference type="ChEBI" id="CHEBI:18420"/>
        <label>1</label>
    </ligand>
</feature>
<feature type="binding site" evidence="9">
    <location>
        <position position="110"/>
    </location>
    <ligand>
        <name>Mg(2+)</name>
        <dbReference type="ChEBI" id="CHEBI:18420"/>
        <label>1</label>
    </ligand>
</feature>
<dbReference type="SUPFAM" id="SSF47648">
    <property type="entry name" value="Nucleoside phosphorylase/phosphoribosyltransferase N-terminal domain"/>
    <property type="match status" value="1"/>
</dbReference>
<comment type="caution">
    <text evidence="9">Lacks conserved residue(s) required for the propagation of feature annotation.</text>
</comment>
<comment type="pathway">
    <text evidence="1 9">Amino-acid biosynthesis; L-tryptophan biosynthesis; L-tryptophan from chorismate: step 2/5.</text>
</comment>
<dbReference type="GO" id="GO:0000162">
    <property type="term" value="P:L-tryptophan biosynthetic process"/>
    <property type="evidence" value="ECO:0007669"/>
    <property type="project" value="UniProtKB-UniRule"/>
</dbReference>
<feature type="domain" description="Glycosyl transferase family 3 N-terminal" evidence="11">
    <location>
        <begin position="23"/>
        <end position="82"/>
    </location>
</feature>
<keyword evidence="9" id="KW-0460">Magnesium</keyword>
<evidence type="ECO:0000256" key="5">
    <source>
        <dbReference type="ARBA" id="ARBA00022822"/>
    </source>
</evidence>
<comment type="caution">
    <text evidence="12">The sequence shown here is derived from an EMBL/GenBank/DDBJ whole genome shotgun (WGS) entry which is preliminary data.</text>
</comment>
<evidence type="ECO:0000313" key="12">
    <source>
        <dbReference type="EMBL" id="KDN26081.1"/>
    </source>
</evidence>
<evidence type="ECO:0000256" key="8">
    <source>
        <dbReference type="ARBA" id="ARBA00061188"/>
    </source>
</evidence>
<comment type="similarity">
    <text evidence="8">In the C-terminal section; belongs to the anthranilate phosphoribosyltransferase family.</text>
</comment>
<dbReference type="UniPathway" id="UPA00035">
    <property type="reaction ID" value="UER00041"/>
</dbReference>
<comment type="cofactor">
    <cofactor evidence="9">
        <name>Mg(2+)</name>
        <dbReference type="ChEBI" id="CHEBI:18420"/>
    </cofactor>
    <text evidence="9">Binds 2 magnesium ions per monomer.</text>
</comment>
<keyword evidence="4 9" id="KW-0808">Transferase</keyword>
<proteinExistence type="inferred from homology"/>
<dbReference type="InterPro" id="IPR017459">
    <property type="entry name" value="Glycosyl_Trfase_fam3_N_dom"/>
</dbReference>
<reference evidence="12 13" key="1">
    <citation type="journal article" date="2014" name="Genome Announc.">
        <title>Draft Genome Sequence of Moraxella bovoculi Strain 237T (ATCC BAA-1259T) Isolated from a Calf with Infectious Bovine Keratoconjunctivitis.</title>
        <authorList>
            <person name="Calcutt M.J."/>
            <person name="Foecking M.F."/>
            <person name="Martin N.T."/>
            <person name="Mhlanga-Mutangadura T."/>
            <person name="Reilly T.J."/>
        </authorList>
    </citation>
    <scope>NUCLEOTIDE SEQUENCE [LARGE SCALE GENOMIC DNA]</scope>
    <source>
        <strain evidence="12 13">237</strain>
    </source>
</reference>
<evidence type="ECO:0000256" key="6">
    <source>
        <dbReference type="ARBA" id="ARBA00023141"/>
    </source>
</evidence>
<evidence type="ECO:0000256" key="2">
    <source>
        <dbReference type="ARBA" id="ARBA00022605"/>
    </source>
</evidence>
<dbReference type="AlphaFoldDB" id="A0A066UF90"/>
<dbReference type="GO" id="GO:0005829">
    <property type="term" value="C:cytosol"/>
    <property type="evidence" value="ECO:0007669"/>
    <property type="project" value="TreeGrafter"/>
</dbReference>
<keyword evidence="5 9" id="KW-0822">Tryptophan biosynthesis</keyword>
<dbReference type="SUPFAM" id="SSF52418">
    <property type="entry name" value="Nucleoside phosphorylase/phosphoribosyltransferase catalytic domain"/>
    <property type="match status" value="1"/>
</dbReference>
<dbReference type="Pfam" id="PF00591">
    <property type="entry name" value="Glycos_transf_3"/>
    <property type="match status" value="1"/>
</dbReference>
<evidence type="ECO:0000256" key="4">
    <source>
        <dbReference type="ARBA" id="ARBA00022679"/>
    </source>
</evidence>
<evidence type="ECO:0000313" key="13">
    <source>
        <dbReference type="Proteomes" id="UP000035860"/>
    </source>
</evidence>
<keyword evidence="3 9" id="KW-0328">Glycosyltransferase</keyword>
<accession>A0A066UF90</accession>
<feature type="binding site" evidence="9">
    <location>
        <begin position="108"/>
        <end position="111"/>
    </location>
    <ligand>
        <name>5-phospho-alpha-D-ribose 1-diphosphate</name>
        <dbReference type="ChEBI" id="CHEBI:58017"/>
    </ligand>
</feature>
<evidence type="ECO:0000256" key="7">
    <source>
        <dbReference type="ARBA" id="ARBA00052328"/>
    </source>
</evidence>
<keyword evidence="13" id="KW-1185">Reference proteome</keyword>
<evidence type="ECO:0000256" key="3">
    <source>
        <dbReference type="ARBA" id="ARBA00022676"/>
    </source>
</evidence>
<dbReference type="PANTHER" id="PTHR43285">
    <property type="entry name" value="ANTHRANILATE PHOSPHORIBOSYLTRANSFERASE"/>
    <property type="match status" value="1"/>
</dbReference>
<gene>
    <name evidence="9 12" type="primary">trpD</name>
    <name evidence="12" type="ORF">MBO_02790</name>
</gene>
<dbReference type="InterPro" id="IPR035902">
    <property type="entry name" value="Nuc_phospho_transferase"/>
</dbReference>
<dbReference type="Gene3D" id="1.20.970.10">
    <property type="entry name" value="Transferase, Pyrimidine Nucleoside Phosphorylase, Chain C"/>
    <property type="match status" value="1"/>
</dbReference>
<feature type="binding site" evidence="9">
    <location>
        <position position="98"/>
    </location>
    <ligand>
        <name>anthranilate</name>
        <dbReference type="ChEBI" id="CHEBI:16567"/>
        <label>1</label>
    </ligand>
</feature>
<feature type="binding site" evidence="9">
    <location>
        <position position="98"/>
    </location>
    <ligand>
        <name>5-phospho-alpha-D-ribose 1-diphosphate</name>
        <dbReference type="ChEBI" id="CHEBI:58017"/>
    </ligand>
</feature>
<feature type="binding site" evidence="9">
    <location>
        <begin position="101"/>
        <end position="102"/>
    </location>
    <ligand>
        <name>5-phospho-alpha-D-ribose 1-diphosphate</name>
        <dbReference type="ChEBI" id="CHEBI:58017"/>
    </ligand>
</feature>
<dbReference type="RefSeq" id="WP_036363000.1">
    <property type="nucleotide sequence ID" value="NZ_AOMT01000005.1"/>
</dbReference>
<dbReference type="InterPro" id="IPR036320">
    <property type="entry name" value="Glycosyl_Trfase_fam3_N_dom_sf"/>
</dbReference>
<dbReference type="EC" id="2.4.2.18" evidence="9"/>
<sequence length="360" mass="37762">MINLNNINTLSDDEIGQFLSRTLNTLLQGENLDSDTMQGVMLAIMHGRCPDALMGAILVALRTKGESIDEITAAASVMRQLAHNITLDDLTNVVDIVGTGGDGANLFNVSTAAAFVVSASGAKVAKHGNRGVSTKSGSSDLLQTLGVRLDLTNDEVIRCIQEQQLGFLFAPNHHKAMRHAVGVRQQLKARTIFNVLGPLTNPAGVVNSVIGVFDQSLCEPLAHVLKNLGSKHAIVVHSADGLDEFSLADDSFVSELKDGVVSSNTISPRDVGIEPQGLDGLGVSSSKDSLELITAALSGASDDQRIKKAQDIIALNAGAAIYVSGKADTLQSGVQIAKDTIGSGAALTKMREFAKLTQSL</sequence>
<dbReference type="Gene3D" id="3.40.1030.10">
    <property type="entry name" value="Nucleoside phosphorylase/phosphoribosyltransferase catalytic domain"/>
    <property type="match status" value="1"/>
</dbReference>
<feature type="binding site" evidence="9">
    <location>
        <position position="184"/>
    </location>
    <ligand>
        <name>anthranilate</name>
        <dbReference type="ChEBI" id="CHEBI:16567"/>
        <label>2</label>
    </ligand>
</feature>
<keyword evidence="6 9" id="KW-0057">Aromatic amino acid biosynthesis</keyword>
<dbReference type="GO" id="GO:0000287">
    <property type="term" value="F:magnesium ion binding"/>
    <property type="evidence" value="ECO:0007669"/>
    <property type="project" value="UniProtKB-UniRule"/>
</dbReference>
<feature type="binding site" evidence="9">
    <location>
        <position position="138"/>
    </location>
    <ligand>
        <name>5-phospho-alpha-D-ribose 1-diphosphate</name>
        <dbReference type="ChEBI" id="CHEBI:58017"/>
    </ligand>
</feature>
<evidence type="ECO:0000256" key="1">
    <source>
        <dbReference type="ARBA" id="ARBA00004907"/>
    </source>
</evidence>
<dbReference type="Proteomes" id="UP000035860">
    <property type="component" value="Unassembled WGS sequence"/>
</dbReference>
<dbReference type="OrthoDB" id="9806430at2"/>
<dbReference type="InterPro" id="IPR000312">
    <property type="entry name" value="Glycosyl_Trfase_fam3"/>
</dbReference>
<feature type="domain" description="Glycosyl transferase family 3" evidence="10">
    <location>
        <begin position="91"/>
        <end position="347"/>
    </location>
</feature>
<feature type="binding site" evidence="9">
    <location>
        <position position="243"/>
    </location>
    <ligand>
        <name>Mg(2+)</name>
        <dbReference type="ChEBI" id="CHEBI:18420"/>
        <label>2</label>
    </ligand>
</feature>